<evidence type="ECO:0000313" key="4">
    <source>
        <dbReference type="Proteomes" id="UP000836402"/>
    </source>
</evidence>
<keyword evidence="4" id="KW-1185">Reference proteome</keyword>
<reference evidence="2" key="2">
    <citation type="journal article" date="2019" name="IMA Fungus">
        <title>Genome sequencing and comparison of five Tilletia species to identify candidate genes for the detection of regulated species infecting wheat.</title>
        <authorList>
            <person name="Nguyen H.D.T."/>
            <person name="Sultana T."/>
            <person name="Kesanakurti P."/>
            <person name="Hambleton S."/>
        </authorList>
    </citation>
    <scope>NUCLEOTIDE SEQUENCE</scope>
    <source>
        <strain evidence="2">DAOMC 238032</strain>
    </source>
</reference>
<dbReference type="Gene3D" id="3.40.50.720">
    <property type="entry name" value="NAD(P)-binding Rossmann-like Domain"/>
    <property type="match status" value="1"/>
</dbReference>
<dbReference type="Proteomes" id="UP000836402">
    <property type="component" value="Unassembled WGS sequence"/>
</dbReference>
<dbReference type="EMBL" id="CAJHJG010001359">
    <property type="protein sequence ID" value="CAD6911522.1"/>
    <property type="molecule type" value="Genomic_DNA"/>
</dbReference>
<name>A0A177U677_9BASI</name>
<protein>
    <submittedName>
        <fullName evidence="2">Uncharacterized protein</fullName>
    </submittedName>
</protein>
<proteinExistence type="predicted"/>
<reference evidence="1" key="3">
    <citation type="submission" date="2020-10" db="EMBL/GenBank/DDBJ databases">
        <authorList>
            <person name="Sedaghatjoo S."/>
        </authorList>
    </citation>
    <scope>NUCLEOTIDE SEQUENCE</scope>
    <source>
        <strain evidence="1">AZH3</strain>
    </source>
</reference>
<organism evidence="2 3">
    <name type="scientific">Tilletia caries</name>
    <name type="common">wheat bunt fungus</name>
    <dbReference type="NCBI Taxonomy" id="13290"/>
    <lineage>
        <taxon>Eukaryota</taxon>
        <taxon>Fungi</taxon>
        <taxon>Dikarya</taxon>
        <taxon>Basidiomycota</taxon>
        <taxon>Ustilaginomycotina</taxon>
        <taxon>Exobasidiomycetes</taxon>
        <taxon>Tilletiales</taxon>
        <taxon>Tilletiaceae</taxon>
        <taxon>Tilletia</taxon>
    </lineage>
</organism>
<reference evidence="2" key="1">
    <citation type="submission" date="2016-04" db="EMBL/GenBank/DDBJ databases">
        <authorList>
            <person name="Nguyen H.D."/>
            <person name="Kesanakurti P."/>
            <person name="Cullis J."/>
            <person name="Levesque C.A."/>
            <person name="Hambleton S."/>
        </authorList>
    </citation>
    <scope>NUCLEOTIDE SEQUENCE</scope>
    <source>
        <strain evidence="2">DAOMC 238032</strain>
    </source>
</reference>
<dbReference type="SUPFAM" id="SSF51735">
    <property type="entry name" value="NAD(P)-binding Rossmann-fold domains"/>
    <property type="match status" value="1"/>
</dbReference>
<evidence type="ECO:0000313" key="3">
    <source>
        <dbReference type="Proteomes" id="UP000077671"/>
    </source>
</evidence>
<accession>A0A177U677</accession>
<dbReference type="InterPro" id="IPR036291">
    <property type="entry name" value="NAD(P)-bd_dom_sf"/>
</dbReference>
<dbReference type="PANTHER" id="PTHR15020">
    <property type="entry name" value="FLAVIN REDUCTASE-RELATED"/>
    <property type="match status" value="1"/>
</dbReference>
<dbReference type="EMBL" id="LWDD02000719">
    <property type="protein sequence ID" value="KAE8256914.1"/>
    <property type="molecule type" value="Genomic_DNA"/>
</dbReference>
<dbReference type="Proteomes" id="UP000077671">
    <property type="component" value="Unassembled WGS sequence"/>
</dbReference>
<comment type="caution">
    <text evidence="2">The sequence shown here is derived from an EMBL/GenBank/DDBJ whole genome shotgun (WGS) entry which is preliminary data.</text>
</comment>
<dbReference type="AlphaFoldDB" id="A0A177U677"/>
<dbReference type="PANTHER" id="PTHR15020:SF50">
    <property type="entry name" value="UPF0659 PROTEIN YMR090W"/>
    <property type="match status" value="1"/>
</dbReference>
<evidence type="ECO:0000313" key="2">
    <source>
        <dbReference type="EMBL" id="KAE8256914.1"/>
    </source>
</evidence>
<sequence length="278" mass="29711">MKVIFLGATAGCNLHVLLKLIESIGPNEANNHKAFVLARRPDEFRSILLDIHKLAPELLETNVFIVKGDATSPEDVRALFKQARGGAGSTTVDAIVSSVGGKLIFSSNPLKAPALSPPNICRDASKVLLEAVQAEWPASASAGTGDDAQPRIVNVTSNGIGAHAHKNVPFVLKWMYSWMLHEPHADKEEVETLLLRAANLPHPDFNPSPSSTTPATIQRLTLIRPALLTSAAASTKTVRAGETLTGAYSVSRADVGRVIWDECLVGGKWVGQDVTLAY</sequence>
<evidence type="ECO:0000313" key="1">
    <source>
        <dbReference type="EMBL" id="CAD6911522.1"/>
    </source>
</evidence>
<gene>
    <name evidence="2" type="ORF">A4X03_0g4931</name>
    <name evidence="1" type="ORF">JKIAZH3_G6456</name>
</gene>